<evidence type="ECO:0000256" key="8">
    <source>
        <dbReference type="ARBA" id="ARBA00022842"/>
    </source>
</evidence>
<evidence type="ECO:0000256" key="5">
    <source>
        <dbReference type="ARBA" id="ARBA00022741"/>
    </source>
</evidence>
<dbReference type="SMART" id="SM01400">
    <property type="entry name" value="Pribosyltran_N"/>
    <property type="match status" value="1"/>
</dbReference>
<keyword evidence="6 11" id="KW-0418">Kinase</keyword>
<dbReference type="Proteomes" id="UP000229570">
    <property type="component" value="Unassembled WGS sequence"/>
</dbReference>
<keyword evidence="8" id="KW-0460">Magnesium</keyword>
<dbReference type="NCBIfam" id="TIGR01251">
    <property type="entry name" value="ribP_PPkin"/>
    <property type="match status" value="1"/>
</dbReference>
<feature type="domain" description="Ribose-phosphate pyrophosphokinase N-terminal" evidence="10">
    <location>
        <begin position="32"/>
        <end position="143"/>
    </location>
</feature>
<evidence type="ECO:0000256" key="9">
    <source>
        <dbReference type="ARBA" id="ARBA00049535"/>
    </source>
</evidence>
<dbReference type="GO" id="GO:0005737">
    <property type="term" value="C:cytoplasm"/>
    <property type="evidence" value="ECO:0007669"/>
    <property type="project" value="TreeGrafter"/>
</dbReference>
<dbReference type="GO" id="GO:0016301">
    <property type="term" value="F:kinase activity"/>
    <property type="evidence" value="ECO:0007669"/>
    <property type="project" value="UniProtKB-KW"/>
</dbReference>
<name>A0A2H0KLH7_9BACT</name>
<comment type="catalytic activity">
    <reaction evidence="9">
        <text>D-ribose 5-phosphate + ATP = 5-phospho-alpha-D-ribose 1-diphosphate + AMP + H(+)</text>
        <dbReference type="Rhea" id="RHEA:15609"/>
        <dbReference type="ChEBI" id="CHEBI:15378"/>
        <dbReference type="ChEBI" id="CHEBI:30616"/>
        <dbReference type="ChEBI" id="CHEBI:58017"/>
        <dbReference type="ChEBI" id="CHEBI:78346"/>
        <dbReference type="ChEBI" id="CHEBI:456215"/>
        <dbReference type="EC" id="2.7.6.1"/>
    </reaction>
</comment>
<sequence length="348" mass="38584">MSLPLELRGMRLESWNNPRLKIDQITTSKDIAILTGTANILLTRKISRILQEDFGIAAGRYEEGEVGVQLPTAVDGRDVFIVQPTNPSADNLQELYLMIDACRRAGATRINAIIPYFGYSRKDRKDRPRAPISAALVARFLELDGADSISTIDIHADQELGFTLKPWNNVHAVTVLRQTLSELNLEKPCYVTTDIGGDRNIRRFATSAGADPDLDTATVIKERINGQTRPKYIQGDIRGRDIVFVDDIINSAGSLTGAAELAQKKGAKDIYAVIIHGLMFDKNGRVNYKALDRISKSPIKKLFLTDSVRQLPDVIRHPKIQIVSVAPLLAEVIKRIHEGRALSPDLID</sequence>
<keyword evidence="3" id="KW-0479">Metal-binding</keyword>
<evidence type="ECO:0000313" key="12">
    <source>
        <dbReference type="Proteomes" id="UP000229570"/>
    </source>
</evidence>
<evidence type="ECO:0000256" key="1">
    <source>
        <dbReference type="ARBA" id="ARBA00013247"/>
    </source>
</evidence>
<evidence type="ECO:0000313" key="11">
    <source>
        <dbReference type="EMBL" id="PIQ72095.1"/>
    </source>
</evidence>
<evidence type="ECO:0000256" key="6">
    <source>
        <dbReference type="ARBA" id="ARBA00022777"/>
    </source>
</evidence>
<dbReference type="AlphaFoldDB" id="A0A2H0KLH7"/>
<dbReference type="SUPFAM" id="SSF53271">
    <property type="entry name" value="PRTase-like"/>
    <property type="match status" value="1"/>
</dbReference>
<reference evidence="11 12" key="1">
    <citation type="submission" date="2017-09" db="EMBL/GenBank/DDBJ databases">
        <title>Depth-based differentiation of microbial function through sediment-hosted aquifers and enrichment of novel symbionts in the deep terrestrial subsurface.</title>
        <authorList>
            <person name="Probst A.J."/>
            <person name="Ladd B."/>
            <person name="Jarett J.K."/>
            <person name="Geller-Mcgrath D.E."/>
            <person name="Sieber C.M."/>
            <person name="Emerson J.B."/>
            <person name="Anantharaman K."/>
            <person name="Thomas B.C."/>
            <person name="Malmstrom R."/>
            <person name="Stieglmeier M."/>
            <person name="Klingl A."/>
            <person name="Woyke T."/>
            <person name="Ryan C.M."/>
            <person name="Banfield J.F."/>
        </authorList>
    </citation>
    <scope>NUCLEOTIDE SEQUENCE [LARGE SCALE GENOMIC DNA]</scope>
    <source>
        <strain evidence="11">CG11_big_fil_rev_8_21_14_0_20_35_14</strain>
    </source>
</reference>
<accession>A0A2H0KLH7</accession>
<protein>
    <recommendedName>
        <fullName evidence="1">ribose-phosphate diphosphokinase</fullName>
        <ecNumber evidence="1">2.7.6.1</ecNumber>
    </recommendedName>
</protein>
<dbReference type="InterPro" id="IPR029057">
    <property type="entry name" value="PRTase-like"/>
</dbReference>
<evidence type="ECO:0000256" key="2">
    <source>
        <dbReference type="ARBA" id="ARBA00022679"/>
    </source>
</evidence>
<dbReference type="Gene3D" id="3.40.50.2020">
    <property type="match status" value="2"/>
</dbReference>
<dbReference type="GO" id="GO:0004749">
    <property type="term" value="F:ribose phosphate diphosphokinase activity"/>
    <property type="evidence" value="ECO:0007669"/>
    <property type="project" value="UniProtKB-EC"/>
</dbReference>
<dbReference type="Pfam" id="PF14572">
    <property type="entry name" value="Pribosyl_synth"/>
    <property type="match status" value="1"/>
</dbReference>
<dbReference type="EMBL" id="PCVL01000077">
    <property type="protein sequence ID" value="PIQ72095.1"/>
    <property type="molecule type" value="Genomic_DNA"/>
</dbReference>
<dbReference type="InterPro" id="IPR029099">
    <property type="entry name" value="Pribosyltran_N"/>
</dbReference>
<keyword evidence="4" id="KW-0545">Nucleotide biosynthesis</keyword>
<keyword evidence="2 11" id="KW-0808">Transferase</keyword>
<dbReference type="GO" id="GO:0000287">
    <property type="term" value="F:magnesium ion binding"/>
    <property type="evidence" value="ECO:0007669"/>
    <property type="project" value="InterPro"/>
</dbReference>
<keyword evidence="5" id="KW-0547">Nucleotide-binding</keyword>
<dbReference type="FunFam" id="3.40.50.2020:FF:000007">
    <property type="entry name" value="Ribose-phosphate pyrophosphokinase"/>
    <property type="match status" value="1"/>
</dbReference>
<dbReference type="PANTHER" id="PTHR10210">
    <property type="entry name" value="RIBOSE-PHOSPHATE DIPHOSPHOKINASE FAMILY MEMBER"/>
    <property type="match status" value="1"/>
</dbReference>
<dbReference type="CDD" id="cd06223">
    <property type="entry name" value="PRTases_typeI"/>
    <property type="match status" value="1"/>
</dbReference>
<keyword evidence="7" id="KW-0067">ATP-binding</keyword>
<dbReference type="GO" id="GO:0006015">
    <property type="term" value="P:5-phosphoribose 1-diphosphate biosynthetic process"/>
    <property type="evidence" value="ECO:0007669"/>
    <property type="project" value="TreeGrafter"/>
</dbReference>
<evidence type="ECO:0000256" key="7">
    <source>
        <dbReference type="ARBA" id="ARBA00022840"/>
    </source>
</evidence>
<evidence type="ECO:0000259" key="10">
    <source>
        <dbReference type="Pfam" id="PF13793"/>
    </source>
</evidence>
<dbReference type="GO" id="GO:0005524">
    <property type="term" value="F:ATP binding"/>
    <property type="evidence" value="ECO:0007669"/>
    <property type="project" value="UniProtKB-KW"/>
</dbReference>
<gene>
    <name evidence="11" type="ORF">COV86_04885</name>
</gene>
<dbReference type="InterPro" id="IPR005946">
    <property type="entry name" value="Rib-P_diPkinase"/>
</dbReference>
<evidence type="ECO:0000256" key="4">
    <source>
        <dbReference type="ARBA" id="ARBA00022727"/>
    </source>
</evidence>
<dbReference type="GO" id="GO:0006164">
    <property type="term" value="P:purine nucleotide biosynthetic process"/>
    <property type="evidence" value="ECO:0007669"/>
    <property type="project" value="TreeGrafter"/>
</dbReference>
<organism evidence="11 12">
    <name type="scientific">Candidatus Roizmanbacteria bacterium CG11_big_fil_rev_8_21_14_0_20_35_14</name>
    <dbReference type="NCBI Taxonomy" id="1974855"/>
    <lineage>
        <taxon>Bacteria</taxon>
        <taxon>Candidatus Roizmaniibacteriota</taxon>
    </lineage>
</organism>
<evidence type="ECO:0000256" key="3">
    <source>
        <dbReference type="ARBA" id="ARBA00022723"/>
    </source>
</evidence>
<dbReference type="GO" id="GO:0002189">
    <property type="term" value="C:ribose phosphate diphosphokinase complex"/>
    <property type="evidence" value="ECO:0007669"/>
    <property type="project" value="TreeGrafter"/>
</dbReference>
<dbReference type="Pfam" id="PF13793">
    <property type="entry name" value="Pribosyltran_N"/>
    <property type="match status" value="1"/>
</dbReference>
<dbReference type="PANTHER" id="PTHR10210:SF32">
    <property type="entry name" value="RIBOSE-PHOSPHATE PYROPHOSPHOKINASE 2"/>
    <property type="match status" value="1"/>
</dbReference>
<comment type="caution">
    <text evidence="11">The sequence shown here is derived from an EMBL/GenBank/DDBJ whole genome shotgun (WGS) entry which is preliminary data.</text>
</comment>
<dbReference type="EC" id="2.7.6.1" evidence="1"/>
<dbReference type="InterPro" id="IPR000836">
    <property type="entry name" value="PRTase_dom"/>
</dbReference>
<proteinExistence type="predicted"/>